<dbReference type="CDD" id="cd06257">
    <property type="entry name" value="DnaJ"/>
    <property type="match status" value="1"/>
</dbReference>
<reference evidence="3 4" key="1">
    <citation type="submission" date="2023-10" db="EMBL/GenBank/DDBJ databases">
        <title>Chromosome-scale genome assembly provides insights into flower coloration mechanisms of Canna indica.</title>
        <authorList>
            <person name="Li C."/>
        </authorList>
    </citation>
    <scope>NUCLEOTIDE SEQUENCE [LARGE SCALE GENOMIC DNA]</scope>
    <source>
        <tissue evidence="3">Flower</tissue>
    </source>
</reference>
<dbReference type="Pfam" id="PF00226">
    <property type="entry name" value="DnaJ"/>
    <property type="match status" value="1"/>
</dbReference>
<dbReference type="PANTHER" id="PTHR47875:SF1">
    <property type="entry name" value="PEPTIDYL-PROLYL CIS-TRANS ISOMERASE CYP28, CHLOROPLASTIC"/>
    <property type="match status" value="1"/>
</dbReference>
<evidence type="ECO:0000313" key="3">
    <source>
        <dbReference type="EMBL" id="WOL19066.1"/>
    </source>
</evidence>
<dbReference type="Pfam" id="PF00160">
    <property type="entry name" value="Pro_isomerase"/>
    <property type="match status" value="1"/>
</dbReference>
<gene>
    <name evidence="3" type="ORF">Cni_G27863</name>
</gene>
<dbReference type="GO" id="GO:0003755">
    <property type="term" value="F:peptidyl-prolyl cis-trans isomerase activity"/>
    <property type="evidence" value="ECO:0007669"/>
    <property type="project" value="InterPro"/>
</dbReference>
<dbReference type="FunFam" id="2.40.100.10:FF:000037">
    <property type="entry name" value="Peptidyl-prolyl cis-trans isomerase"/>
    <property type="match status" value="1"/>
</dbReference>
<organism evidence="3 4">
    <name type="scientific">Canna indica</name>
    <name type="common">Indian-shot</name>
    <dbReference type="NCBI Taxonomy" id="4628"/>
    <lineage>
        <taxon>Eukaryota</taxon>
        <taxon>Viridiplantae</taxon>
        <taxon>Streptophyta</taxon>
        <taxon>Embryophyta</taxon>
        <taxon>Tracheophyta</taxon>
        <taxon>Spermatophyta</taxon>
        <taxon>Magnoliopsida</taxon>
        <taxon>Liliopsida</taxon>
        <taxon>Zingiberales</taxon>
        <taxon>Cannaceae</taxon>
        <taxon>Canna</taxon>
    </lineage>
</organism>
<dbReference type="SUPFAM" id="SSF50891">
    <property type="entry name" value="Cyclophilin-like"/>
    <property type="match status" value="1"/>
</dbReference>
<dbReference type="EMBL" id="CP136898">
    <property type="protein sequence ID" value="WOL19066.1"/>
    <property type="molecule type" value="Genomic_DNA"/>
</dbReference>
<dbReference type="InterPro" id="IPR044178">
    <property type="entry name" value="CYP28-like"/>
</dbReference>
<dbReference type="GO" id="GO:0005783">
    <property type="term" value="C:endoplasmic reticulum"/>
    <property type="evidence" value="ECO:0007669"/>
    <property type="project" value="UniProtKB-ARBA"/>
</dbReference>
<sequence>MASPPAIYAASPPHLRHSRERTLRFFLPTQAQRSHISNSSLLHGRRSFLLSSSAASSLLLLPQPGVADTTPTADQSKPPVVTDRVFFDFGLCPSYLRSDRPLGFDLAACPDTEPLGRVVFGLYGKLLPQTVSNFKAVCAAAAYRGTLVHKIFQGQFFLAGRQGRKDKGEVRPPPGLVRNMETVDPKAFQLKHSRPGTLSLCLSENDDDEAVKLDPDYHNVEFLVTTGPGPCPQLDNENIVFGTVLEGMDVITNIATIPTYKPAERIRQFNDFAKFIGDERAQTARTMWNRPLETVFISDCGELKHEQDASPARLREGEGRPPPHSSLLLPVLVRRSPLPTHGISAPNRFGGVRWSLSFMFLEKSRLLNLLCLMAIVPCRGTSVPQLRLQPQGIFRNASPGAKACCLTNMILMPQASPSWNYMASSHASFLAQVPSSALFNKGPGINNSRNSGARFVVRADADYYSVLGVSKNASKSEIKSAYRKLARSYHPDVNKEPGAEQKFKDISNAYEVIHFATYMFSSNGRLMEILVCHFDVIKSLYNRCCRMMKRGLCMISMEKLASKVLAWEAWGISTTHLISSSHYLKAWVEWVELELLATGLCRVMMKAIILSSISKMQFLVLRRR</sequence>
<feature type="domain" description="J" evidence="2">
    <location>
        <begin position="462"/>
        <end position="524"/>
    </location>
</feature>
<dbReference type="InterPro" id="IPR036869">
    <property type="entry name" value="J_dom_sf"/>
</dbReference>
<dbReference type="Gene3D" id="2.40.100.10">
    <property type="entry name" value="Cyclophilin-like"/>
    <property type="match status" value="1"/>
</dbReference>
<dbReference type="GO" id="GO:0009507">
    <property type="term" value="C:chloroplast"/>
    <property type="evidence" value="ECO:0007669"/>
    <property type="project" value="TreeGrafter"/>
</dbReference>
<dbReference type="InterPro" id="IPR002130">
    <property type="entry name" value="Cyclophilin-type_PPIase_dom"/>
</dbReference>
<dbReference type="PRINTS" id="PR00153">
    <property type="entry name" value="CSAPPISMRASE"/>
</dbReference>
<feature type="domain" description="PPIase cyclophilin-type" evidence="1">
    <location>
        <begin position="113"/>
        <end position="302"/>
    </location>
</feature>
<evidence type="ECO:0000259" key="2">
    <source>
        <dbReference type="PROSITE" id="PS50076"/>
    </source>
</evidence>
<dbReference type="AlphaFoldDB" id="A0AAQ3QRU4"/>
<dbReference type="SUPFAM" id="SSF46565">
    <property type="entry name" value="Chaperone J-domain"/>
    <property type="match status" value="1"/>
</dbReference>
<accession>A0AAQ3QRU4</accession>
<dbReference type="PROSITE" id="PS50072">
    <property type="entry name" value="CSA_PPIASE_2"/>
    <property type="match status" value="1"/>
</dbReference>
<protein>
    <recommendedName>
        <fullName evidence="5">Peptidylprolyl isomerase</fullName>
    </recommendedName>
</protein>
<evidence type="ECO:0000259" key="1">
    <source>
        <dbReference type="PROSITE" id="PS50072"/>
    </source>
</evidence>
<dbReference type="SMART" id="SM00271">
    <property type="entry name" value="DnaJ"/>
    <property type="match status" value="1"/>
</dbReference>
<dbReference type="PANTHER" id="PTHR47875">
    <property type="entry name" value="PEPTIDYL-PROLYL CIS-TRANS ISOMERASE CYP28, CHLOROPLASTIC"/>
    <property type="match status" value="1"/>
</dbReference>
<dbReference type="InterPro" id="IPR029000">
    <property type="entry name" value="Cyclophilin-like_dom_sf"/>
</dbReference>
<dbReference type="PRINTS" id="PR00625">
    <property type="entry name" value="JDOMAIN"/>
</dbReference>
<evidence type="ECO:0008006" key="5">
    <source>
        <dbReference type="Google" id="ProtNLM"/>
    </source>
</evidence>
<keyword evidence="4" id="KW-1185">Reference proteome</keyword>
<dbReference type="InterPro" id="IPR001623">
    <property type="entry name" value="DnaJ_domain"/>
</dbReference>
<evidence type="ECO:0000313" key="4">
    <source>
        <dbReference type="Proteomes" id="UP001327560"/>
    </source>
</evidence>
<dbReference type="Proteomes" id="UP001327560">
    <property type="component" value="Chromosome 9"/>
</dbReference>
<dbReference type="PROSITE" id="PS50076">
    <property type="entry name" value="DNAJ_2"/>
    <property type="match status" value="1"/>
</dbReference>
<dbReference type="Gene3D" id="1.10.287.110">
    <property type="entry name" value="DnaJ domain"/>
    <property type="match status" value="1"/>
</dbReference>
<name>A0AAQ3QRU4_9LILI</name>
<proteinExistence type="predicted"/>